<dbReference type="PANTHER" id="PTHR43791">
    <property type="entry name" value="PERMEASE-RELATED"/>
    <property type="match status" value="1"/>
</dbReference>
<name>K0KLN7_WICCF</name>
<feature type="transmembrane region" description="Helical" evidence="7">
    <location>
        <begin position="425"/>
        <end position="445"/>
    </location>
</feature>
<dbReference type="FunFam" id="1.20.1250.20:FF:000065">
    <property type="entry name" value="Putative MFS pantothenate transporter"/>
    <property type="match status" value="1"/>
</dbReference>
<feature type="transmembrane region" description="Helical" evidence="7">
    <location>
        <begin position="457"/>
        <end position="478"/>
    </location>
</feature>
<evidence type="ECO:0000256" key="5">
    <source>
        <dbReference type="ARBA" id="ARBA00023136"/>
    </source>
</evidence>
<evidence type="ECO:0000256" key="2">
    <source>
        <dbReference type="ARBA" id="ARBA00022448"/>
    </source>
</evidence>
<dbReference type="GO" id="GO:0016020">
    <property type="term" value="C:membrane"/>
    <property type="evidence" value="ECO:0007669"/>
    <property type="project" value="UniProtKB-SubCell"/>
</dbReference>
<feature type="transmembrane region" description="Helical" evidence="7">
    <location>
        <begin position="397"/>
        <end position="419"/>
    </location>
</feature>
<dbReference type="InParanoid" id="K0KLN7"/>
<feature type="transmembrane region" description="Helical" evidence="7">
    <location>
        <begin position="168"/>
        <end position="187"/>
    </location>
</feature>
<evidence type="ECO:0000256" key="6">
    <source>
        <dbReference type="ARBA" id="ARBA00037968"/>
    </source>
</evidence>
<dbReference type="GO" id="GO:0022857">
    <property type="term" value="F:transmembrane transporter activity"/>
    <property type="evidence" value="ECO:0007669"/>
    <property type="project" value="InterPro"/>
</dbReference>
<feature type="domain" description="Major facilitator superfamily (MFS) profile" evidence="8">
    <location>
        <begin position="101"/>
        <end position="535"/>
    </location>
</feature>
<evidence type="ECO:0000313" key="9">
    <source>
        <dbReference type="EMBL" id="CCH43896.1"/>
    </source>
</evidence>
<gene>
    <name evidence="9" type="ORF">BN7_3451</name>
</gene>
<dbReference type="Gene3D" id="1.20.1250.20">
    <property type="entry name" value="MFS general substrate transporter like domains"/>
    <property type="match status" value="2"/>
</dbReference>
<dbReference type="STRING" id="1206466.K0KLN7"/>
<feature type="transmembrane region" description="Helical" evidence="7">
    <location>
        <begin position="490"/>
        <end position="511"/>
    </location>
</feature>
<feature type="transmembrane region" description="Helical" evidence="7">
    <location>
        <begin position="367"/>
        <end position="385"/>
    </location>
</feature>
<evidence type="ECO:0000256" key="1">
    <source>
        <dbReference type="ARBA" id="ARBA00004141"/>
    </source>
</evidence>
<organism evidence="9 10">
    <name type="scientific">Wickerhamomyces ciferrii (strain ATCC 14091 / BCRC 22168 / CBS 111 / JCM 3599 / NBRC 0793 / NRRL Y-1031 F-60-10)</name>
    <name type="common">Yeast</name>
    <name type="synonym">Pichia ciferrii</name>
    <dbReference type="NCBI Taxonomy" id="1206466"/>
    <lineage>
        <taxon>Eukaryota</taxon>
        <taxon>Fungi</taxon>
        <taxon>Dikarya</taxon>
        <taxon>Ascomycota</taxon>
        <taxon>Saccharomycotina</taxon>
        <taxon>Saccharomycetes</taxon>
        <taxon>Phaffomycetales</taxon>
        <taxon>Wickerhamomycetaceae</taxon>
        <taxon>Wickerhamomyces</taxon>
    </lineage>
</organism>
<keyword evidence="5 7" id="KW-0472">Membrane</keyword>
<dbReference type="PANTHER" id="PTHR43791:SF43">
    <property type="entry name" value="MAJOR FACILITATOR SUPERFAMILY (MFS) PROFILE DOMAIN-CONTAINING PROTEIN"/>
    <property type="match status" value="1"/>
</dbReference>
<dbReference type="EMBL" id="CAIF01000095">
    <property type="protein sequence ID" value="CCH43896.1"/>
    <property type="molecule type" value="Genomic_DNA"/>
</dbReference>
<dbReference type="eggNOG" id="KOG2533">
    <property type="taxonomic scope" value="Eukaryota"/>
</dbReference>
<evidence type="ECO:0000313" key="10">
    <source>
        <dbReference type="Proteomes" id="UP000009328"/>
    </source>
</evidence>
<comment type="caution">
    <text evidence="9">The sequence shown here is derived from an EMBL/GenBank/DDBJ whole genome shotgun (WGS) entry which is preliminary data.</text>
</comment>
<dbReference type="AlphaFoldDB" id="K0KLN7"/>
<reference evidence="9 10" key="1">
    <citation type="journal article" date="2012" name="Eukaryot. Cell">
        <title>Draft genome sequence of Wickerhamomyces ciferrii NRRL Y-1031 F-60-10.</title>
        <authorList>
            <person name="Schneider J."/>
            <person name="Andrea H."/>
            <person name="Blom J."/>
            <person name="Jaenicke S."/>
            <person name="Ruckert C."/>
            <person name="Schorsch C."/>
            <person name="Szczepanowski R."/>
            <person name="Farwick M."/>
            <person name="Goesmann A."/>
            <person name="Puhler A."/>
            <person name="Schaffer S."/>
            <person name="Tauch A."/>
            <person name="Kohler T."/>
            <person name="Brinkrolf K."/>
        </authorList>
    </citation>
    <scope>NUCLEOTIDE SEQUENCE [LARGE SCALE GENOMIC DNA]</scope>
    <source>
        <strain evidence="10">ATCC 14091 / BCRC 22168 / CBS 111 / JCM 3599 / NBRC 0793 / NRRL Y-1031 F-60-10</strain>
    </source>
</reference>
<protein>
    <submittedName>
        <fullName evidence="9">Pantothenate transporter</fullName>
    </submittedName>
</protein>
<dbReference type="Pfam" id="PF07690">
    <property type="entry name" value="MFS_1"/>
    <property type="match status" value="1"/>
</dbReference>
<feature type="transmembrane region" description="Helical" evidence="7">
    <location>
        <begin position="333"/>
        <end position="355"/>
    </location>
</feature>
<sequence length="535" mass="61581">MSNKELSQVEINDFSSIDTRSQESFNKWKFFFLNTKYDHPANEDIFEGEPYTIDTLLTYQSEQRLDKKTAPLWKKIIGFIWDPIFLPPDERKYVAKIDFFIYIYAIFACFIKYLDQTNINNAYVSGMKEDLNMYGTNDYNWLTTYFNIGYMSFSVPMAILLKYVRPSIVLPTFEVLWTVIVMFMATVKSKEAVYGLRFLQGAVESSSFPGLVCLIGEFYGTEGQGKRQFMLNATNPISSMFAGYIQAGVYTSMNGKYGLPGWKWVFLVDGFISIPVAFLGYYCLPDFPQTSRAPWINKKDRQFALARAKSMKKVKPEPLTLKNFWEIVKSWKLWLFLGTYVMVTIGANSTSYFALYLKSLKKYSVQQINIIPTAGYAFQFIAMFLTSAISDYTGNRVSMITLCCSLGFVSCLLLSIWDIPFGLKMFAYFLGYGSSSQSIFTSWFTETFYDEPLLKTINIALGNTCVYAFNGFLPLGIYKTKDSPHFPIGYEISAMFFVIGIIFAWLFWFIVKKYNAIRSEKEKELSEEKETIVSV</sequence>
<dbReference type="PROSITE" id="PS50850">
    <property type="entry name" value="MFS"/>
    <property type="match status" value="1"/>
</dbReference>
<feature type="transmembrane region" description="Helical" evidence="7">
    <location>
        <begin position="93"/>
        <end position="114"/>
    </location>
</feature>
<keyword evidence="10" id="KW-1185">Reference proteome</keyword>
<dbReference type="InterPro" id="IPR036259">
    <property type="entry name" value="MFS_trans_sf"/>
</dbReference>
<proteinExistence type="inferred from homology"/>
<keyword evidence="4 7" id="KW-1133">Transmembrane helix</keyword>
<feature type="transmembrane region" description="Helical" evidence="7">
    <location>
        <begin position="139"/>
        <end position="161"/>
    </location>
</feature>
<dbReference type="InterPro" id="IPR020846">
    <property type="entry name" value="MFS_dom"/>
</dbReference>
<evidence type="ECO:0000256" key="4">
    <source>
        <dbReference type="ARBA" id="ARBA00022989"/>
    </source>
</evidence>
<dbReference type="SUPFAM" id="SSF103473">
    <property type="entry name" value="MFS general substrate transporter"/>
    <property type="match status" value="1"/>
</dbReference>
<feature type="transmembrane region" description="Helical" evidence="7">
    <location>
        <begin position="264"/>
        <end position="284"/>
    </location>
</feature>
<accession>K0KLN7</accession>
<dbReference type="Proteomes" id="UP000009328">
    <property type="component" value="Unassembled WGS sequence"/>
</dbReference>
<keyword evidence="2" id="KW-0813">Transport</keyword>
<dbReference type="HOGENOM" id="CLU_001265_4_2_1"/>
<evidence type="ECO:0000259" key="8">
    <source>
        <dbReference type="PROSITE" id="PS50850"/>
    </source>
</evidence>
<keyword evidence="3 7" id="KW-0812">Transmembrane</keyword>
<evidence type="ECO:0000256" key="3">
    <source>
        <dbReference type="ARBA" id="ARBA00022692"/>
    </source>
</evidence>
<evidence type="ECO:0000256" key="7">
    <source>
        <dbReference type="SAM" id="Phobius"/>
    </source>
</evidence>
<comment type="similarity">
    <text evidence="6">Belongs to the major facilitator superfamily. Allantoate permease family.</text>
</comment>
<dbReference type="InterPro" id="IPR011701">
    <property type="entry name" value="MFS"/>
</dbReference>
<comment type="subcellular location">
    <subcellularLocation>
        <location evidence="1">Membrane</location>
        <topology evidence="1">Multi-pass membrane protein</topology>
    </subcellularLocation>
</comment>